<evidence type="ECO:0000256" key="4">
    <source>
        <dbReference type="ARBA" id="ARBA00011744"/>
    </source>
</evidence>
<dbReference type="NCBIfam" id="NF008864">
    <property type="entry name" value="PRK11895.1"/>
    <property type="match status" value="1"/>
</dbReference>
<comment type="pathway">
    <text evidence="1 8">Amino-acid biosynthesis; L-isoleucine biosynthesis; L-isoleucine from 2-oxobutanoate: step 1/4.</text>
</comment>
<evidence type="ECO:0000256" key="3">
    <source>
        <dbReference type="ARBA" id="ARBA00006341"/>
    </source>
</evidence>
<protein>
    <recommendedName>
        <fullName evidence="8">Acetolactate synthase small subunit</fullName>
        <shortName evidence="8">AHAS</shortName>
        <shortName evidence="8">ALS</shortName>
        <ecNumber evidence="8">2.2.1.6</ecNumber>
    </recommendedName>
    <alternativeName>
        <fullName evidence="8">Acetohydroxy-acid synthase small subunit</fullName>
    </alternativeName>
</protein>
<keyword evidence="5 8" id="KW-0028">Amino-acid biosynthesis</keyword>
<dbReference type="Gene3D" id="3.30.70.260">
    <property type="match status" value="1"/>
</dbReference>
<dbReference type="GO" id="GO:1990610">
    <property type="term" value="F:acetolactate synthase regulator activity"/>
    <property type="evidence" value="ECO:0007669"/>
    <property type="project" value="UniProtKB-UniRule"/>
</dbReference>
<dbReference type="GO" id="GO:0009099">
    <property type="term" value="P:L-valine biosynthetic process"/>
    <property type="evidence" value="ECO:0007669"/>
    <property type="project" value="UniProtKB-UniRule"/>
</dbReference>
<dbReference type="CDD" id="cd04878">
    <property type="entry name" value="ACT_AHAS"/>
    <property type="match status" value="1"/>
</dbReference>
<sequence length="158" mass="17571">MKHTICCLVENKFGVLARIAGLFSSRGFNINSLAVGETEDAMVSRMTIVLDADERILEQVIKQLRKLIDVIKVIDLTGQDSVERELMLIKVNTSDTVAKSEAMQIVDIFRAKIVDVGAKSLVVEITGDEKKVETLLELLRPFGIKELARTGKIAMLRK</sequence>
<dbReference type="FunFam" id="3.30.70.260:FF:000001">
    <property type="entry name" value="Acetolactate synthase, small subunit"/>
    <property type="match status" value="1"/>
</dbReference>
<evidence type="ECO:0000256" key="8">
    <source>
        <dbReference type="RuleBase" id="RU368092"/>
    </source>
</evidence>
<accession>A0A1J4SD74</accession>
<dbReference type="Gene3D" id="3.30.70.1150">
    <property type="entry name" value="ACT-like. Chain A, domain 2"/>
    <property type="match status" value="1"/>
</dbReference>
<evidence type="ECO:0000313" key="10">
    <source>
        <dbReference type="EMBL" id="OIN96189.1"/>
    </source>
</evidence>
<dbReference type="STRING" id="1817893.AUJ66_07065"/>
<evidence type="ECO:0000256" key="7">
    <source>
        <dbReference type="ARBA" id="ARBA00048670"/>
    </source>
</evidence>
<comment type="caution">
    <text evidence="10">The sequence shown here is derived from an EMBL/GenBank/DDBJ whole genome shotgun (WGS) entry which is preliminary data.</text>
</comment>
<dbReference type="Proteomes" id="UP000182278">
    <property type="component" value="Unassembled WGS sequence"/>
</dbReference>
<reference evidence="10 11" key="1">
    <citation type="journal article" date="2016" name="Environ. Microbiol.">
        <title>Genomic resolution of a cold subsurface aquifer community provides metabolic insights for novel microbes adapted to high CO concentrations.</title>
        <authorList>
            <person name="Probst A.J."/>
            <person name="Castelle C.J."/>
            <person name="Singh A."/>
            <person name="Brown C.T."/>
            <person name="Anantharaman K."/>
            <person name="Sharon I."/>
            <person name="Hug L.A."/>
            <person name="Burstein D."/>
            <person name="Emerson J.B."/>
            <person name="Thomas B.C."/>
            <person name="Banfield J.F."/>
        </authorList>
    </citation>
    <scope>NUCLEOTIDE SEQUENCE [LARGE SCALE GENOMIC DNA]</scope>
    <source>
        <strain evidence="10">CG1_02_38_46</strain>
    </source>
</reference>
<dbReference type="SUPFAM" id="SSF55021">
    <property type="entry name" value="ACT-like"/>
    <property type="match status" value="2"/>
</dbReference>
<keyword evidence="6 8" id="KW-0100">Branched-chain amino acid biosynthesis</keyword>
<dbReference type="InterPro" id="IPR004789">
    <property type="entry name" value="Acetalactate_synth_ssu"/>
</dbReference>
<keyword evidence="8" id="KW-0808">Transferase</keyword>
<dbReference type="InterPro" id="IPR002912">
    <property type="entry name" value="ACT_dom"/>
</dbReference>
<dbReference type="Pfam" id="PF10369">
    <property type="entry name" value="ALS_ss_C"/>
    <property type="match status" value="1"/>
</dbReference>
<comment type="subunit">
    <text evidence="4 8">Dimer of large and small chains.</text>
</comment>
<dbReference type="NCBIfam" id="TIGR00119">
    <property type="entry name" value="acolac_sm"/>
    <property type="match status" value="1"/>
</dbReference>
<comment type="similarity">
    <text evidence="3 8">Belongs to the acetolactate synthase small subunit family.</text>
</comment>
<organism evidence="10 11">
    <name type="scientific">Candidatus Desantisbacteria bacterium CG1_02_38_46</name>
    <dbReference type="NCBI Taxonomy" id="1817893"/>
    <lineage>
        <taxon>Bacteria</taxon>
        <taxon>Candidatus Desantisiibacteriota</taxon>
    </lineage>
</organism>
<evidence type="ECO:0000256" key="6">
    <source>
        <dbReference type="ARBA" id="ARBA00023304"/>
    </source>
</evidence>
<dbReference type="Pfam" id="PF22629">
    <property type="entry name" value="ACT_AHAS_ss"/>
    <property type="match status" value="1"/>
</dbReference>
<dbReference type="InterPro" id="IPR045865">
    <property type="entry name" value="ACT-like_dom_sf"/>
</dbReference>
<dbReference type="AlphaFoldDB" id="A0A1J4SD74"/>
<evidence type="ECO:0000256" key="2">
    <source>
        <dbReference type="ARBA" id="ARBA00005025"/>
    </source>
</evidence>
<dbReference type="PROSITE" id="PS51671">
    <property type="entry name" value="ACT"/>
    <property type="match status" value="1"/>
</dbReference>
<dbReference type="GO" id="GO:0005829">
    <property type="term" value="C:cytosol"/>
    <property type="evidence" value="ECO:0007669"/>
    <property type="project" value="TreeGrafter"/>
</dbReference>
<dbReference type="FunFam" id="3.30.70.1150:FF:000001">
    <property type="entry name" value="Acetolactate synthase small subunit"/>
    <property type="match status" value="1"/>
</dbReference>
<name>A0A1J4SD74_9BACT</name>
<dbReference type="InterPro" id="IPR039557">
    <property type="entry name" value="AHAS_ACT"/>
</dbReference>
<proteinExistence type="inferred from homology"/>
<feature type="domain" description="ACT" evidence="9">
    <location>
        <begin position="4"/>
        <end position="78"/>
    </location>
</feature>
<dbReference type="GO" id="GO:0003984">
    <property type="term" value="F:acetolactate synthase activity"/>
    <property type="evidence" value="ECO:0007669"/>
    <property type="project" value="UniProtKB-UniRule"/>
</dbReference>
<evidence type="ECO:0000256" key="1">
    <source>
        <dbReference type="ARBA" id="ARBA00004974"/>
    </source>
</evidence>
<dbReference type="EMBL" id="MNUO01000108">
    <property type="protein sequence ID" value="OIN96189.1"/>
    <property type="molecule type" value="Genomic_DNA"/>
</dbReference>
<evidence type="ECO:0000256" key="5">
    <source>
        <dbReference type="ARBA" id="ARBA00022605"/>
    </source>
</evidence>
<comment type="function">
    <text evidence="8">Catalyzes the conversion of 2 pyruvate molecules into acetolactate in the first common step of the biosynthetic pathway of the branched-amino acids such as leucine, isoleucine, and valine.</text>
</comment>
<evidence type="ECO:0000259" key="9">
    <source>
        <dbReference type="PROSITE" id="PS51671"/>
    </source>
</evidence>
<dbReference type="EC" id="2.2.1.6" evidence="8"/>
<dbReference type="InterPro" id="IPR054480">
    <property type="entry name" value="AHAS_small-like_ACT"/>
</dbReference>
<dbReference type="InterPro" id="IPR027271">
    <property type="entry name" value="Acetolactate_synth/TF_NikR_C"/>
</dbReference>
<dbReference type="UniPathway" id="UPA00047">
    <property type="reaction ID" value="UER00055"/>
</dbReference>
<dbReference type="UniPathway" id="UPA00049">
    <property type="reaction ID" value="UER00059"/>
</dbReference>
<comment type="catalytic activity">
    <reaction evidence="7 8">
        <text>2 pyruvate + H(+) = (2S)-2-acetolactate + CO2</text>
        <dbReference type="Rhea" id="RHEA:25249"/>
        <dbReference type="ChEBI" id="CHEBI:15361"/>
        <dbReference type="ChEBI" id="CHEBI:15378"/>
        <dbReference type="ChEBI" id="CHEBI:16526"/>
        <dbReference type="ChEBI" id="CHEBI:58476"/>
        <dbReference type="EC" id="2.2.1.6"/>
    </reaction>
</comment>
<gene>
    <name evidence="10" type="ORF">AUJ66_07065</name>
</gene>
<comment type="pathway">
    <text evidence="2 8">Amino-acid biosynthesis; L-valine biosynthesis; L-valine from pyruvate: step 1/4.</text>
</comment>
<dbReference type="InterPro" id="IPR019455">
    <property type="entry name" value="Acetolactate_synth_ssu_C"/>
</dbReference>
<evidence type="ECO:0000313" key="11">
    <source>
        <dbReference type="Proteomes" id="UP000182278"/>
    </source>
</evidence>
<dbReference type="PANTHER" id="PTHR30239:SF0">
    <property type="entry name" value="ACETOLACTATE SYNTHASE SMALL SUBUNIT 1, CHLOROPLASTIC"/>
    <property type="match status" value="1"/>
</dbReference>
<dbReference type="PANTHER" id="PTHR30239">
    <property type="entry name" value="ACETOLACTATE SYNTHASE SMALL SUBUNIT"/>
    <property type="match status" value="1"/>
</dbReference>
<dbReference type="GO" id="GO:0009097">
    <property type="term" value="P:isoleucine biosynthetic process"/>
    <property type="evidence" value="ECO:0007669"/>
    <property type="project" value="UniProtKB-UniRule"/>
</dbReference>